<name>A0A5M9K070_MONFR</name>
<evidence type="ECO:0000313" key="3">
    <source>
        <dbReference type="Proteomes" id="UP000322873"/>
    </source>
</evidence>
<reference evidence="2 3" key="1">
    <citation type="submission" date="2019-06" db="EMBL/GenBank/DDBJ databases">
        <title>Genome Sequence of the Brown Rot Fungal Pathogen Monilinia fructicola.</title>
        <authorList>
            <person name="De Miccolis Angelini R.M."/>
            <person name="Landi L."/>
            <person name="Abate D."/>
            <person name="Pollastro S."/>
            <person name="Romanazzi G."/>
            <person name="Faretra F."/>
        </authorList>
    </citation>
    <scope>NUCLEOTIDE SEQUENCE [LARGE SCALE GENOMIC DNA]</scope>
    <source>
        <strain evidence="2 3">Mfrc123</strain>
    </source>
</reference>
<accession>A0A5M9K070</accession>
<comment type="caution">
    <text evidence="2">The sequence shown here is derived from an EMBL/GenBank/DDBJ whole genome shotgun (WGS) entry which is preliminary data.</text>
</comment>
<proteinExistence type="predicted"/>
<dbReference type="Proteomes" id="UP000322873">
    <property type="component" value="Unassembled WGS sequence"/>
</dbReference>
<feature type="signal peptide" evidence="1">
    <location>
        <begin position="1"/>
        <end position="21"/>
    </location>
</feature>
<feature type="chain" id="PRO_5024294684" evidence="1">
    <location>
        <begin position="22"/>
        <end position="227"/>
    </location>
</feature>
<gene>
    <name evidence="2" type="ORF">EYC84_005678</name>
</gene>
<dbReference type="AlphaFoldDB" id="A0A5M9K070"/>
<evidence type="ECO:0000256" key="1">
    <source>
        <dbReference type="SAM" id="SignalP"/>
    </source>
</evidence>
<protein>
    <submittedName>
        <fullName evidence="2">Uncharacterized protein</fullName>
    </submittedName>
</protein>
<keyword evidence="3" id="KW-1185">Reference proteome</keyword>
<dbReference type="VEuPathDB" id="FungiDB:MFRU_001g00560"/>
<evidence type="ECO:0000313" key="2">
    <source>
        <dbReference type="EMBL" id="KAA8574163.1"/>
    </source>
</evidence>
<sequence>MTTMARSGFLAVVLHGIQVNAIPWEEASSTSIQRLSTSWLSIQTSKPPLITAAPSNANCTYESPNICGWIDHNSDNSYTCGGSATCFWNSSLKLVGCGHASSMDYFTSCIPYKALGYCDSSCFANPSIVRCGHDIPYCATPLVGPDGNYSILACQANKPYGRTHVNLQYKGQTTVGHLPRYLGADGIITYATLTPTLSSLSAISTPSRSSFGLEGDSCTCFKHISPE</sequence>
<dbReference type="EMBL" id="VICG01000003">
    <property type="protein sequence ID" value="KAA8574163.1"/>
    <property type="molecule type" value="Genomic_DNA"/>
</dbReference>
<keyword evidence="1" id="KW-0732">Signal</keyword>
<organism evidence="2 3">
    <name type="scientific">Monilinia fructicola</name>
    <name type="common">Brown rot fungus</name>
    <name type="synonym">Ciboria fructicola</name>
    <dbReference type="NCBI Taxonomy" id="38448"/>
    <lineage>
        <taxon>Eukaryota</taxon>
        <taxon>Fungi</taxon>
        <taxon>Dikarya</taxon>
        <taxon>Ascomycota</taxon>
        <taxon>Pezizomycotina</taxon>
        <taxon>Leotiomycetes</taxon>
        <taxon>Helotiales</taxon>
        <taxon>Sclerotiniaceae</taxon>
        <taxon>Monilinia</taxon>
    </lineage>
</organism>